<evidence type="ECO:0000256" key="1">
    <source>
        <dbReference type="SAM" id="Phobius"/>
    </source>
</evidence>
<comment type="caution">
    <text evidence="2">The sequence shown here is derived from an EMBL/GenBank/DDBJ whole genome shotgun (WGS) entry which is preliminary data.</text>
</comment>
<gene>
    <name evidence="2" type="ORF">HJG44_10255</name>
</gene>
<protein>
    <submittedName>
        <fullName evidence="2">Uncharacterized protein</fullName>
    </submittedName>
</protein>
<accession>A0A849I5V1</accession>
<keyword evidence="1" id="KW-1133">Transmembrane helix</keyword>
<name>A0A849I5V1_9HYPH</name>
<proteinExistence type="predicted"/>
<dbReference type="EMBL" id="JABEPP010000003">
    <property type="protein sequence ID" value="NNM72758.1"/>
    <property type="molecule type" value="Genomic_DNA"/>
</dbReference>
<sequence length="115" mass="12248">MPAHEQVAQLEEEIESLAERIEDCRKLSLLARAMIAGGLALLAVLVTGLAGASPALLVLAVAAALGGIVLLGSNRTSLERLRERLAACESRRAEIIARLDLRPVFPPGETREDRG</sequence>
<dbReference type="Proteomes" id="UP000564885">
    <property type="component" value="Unassembled WGS sequence"/>
</dbReference>
<organism evidence="2 3">
    <name type="scientific">Enterovirga aerilata</name>
    <dbReference type="NCBI Taxonomy" id="2730920"/>
    <lineage>
        <taxon>Bacteria</taxon>
        <taxon>Pseudomonadati</taxon>
        <taxon>Pseudomonadota</taxon>
        <taxon>Alphaproteobacteria</taxon>
        <taxon>Hyphomicrobiales</taxon>
        <taxon>Methylobacteriaceae</taxon>
        <taxon>Enterovirga</taxon>
    </lineage>
</organism>
<dbReference type="RefSeq" id="WP_171218291.1">
    <property type="nucleotide sequence ID" value="NZ_JABEPP010000003.1"/>
</dbReference>
<feature type="transmembrane region" description="Helical" evidence="1">
    <location>
        <begin position="29"/>
        <end position="49"/>
    </location>
</feature>
<feature type="transmembrane region" description="Helical" evidence="1">
    <location>
        <begin position="55"/>
        <end position="74"/>
    </location>
</feature>
<keyword evidence="1" id="KW-0812">Transmembrane</keyword>
<evidence type="ECO:0000313" key="3">
    <source>
        <dbReference type="Proteomes" id="UP000564885"/>
    </source>
</evidence>
<keyword evidence="1" id="KW-0472">Membrane</keyword>
<dbReference type="AlphaFoldDB" id="A0A849I5V1"/>
<reference evidence="2 3" key="1">
    <citation type="submission" date="2020-04" db="EMBL/GenBank/DDBJ databases">
        <title>Enterovirga sp. isolate from soil.</title>
        <authorList>
            <person name="Chea S."/>
            <person name="Kim D.-U."/>
        </authorList>
    </citation>
    <scope>NUCLEOTIDE SEQUENCE [LARGE SCALE GENOMIC DNA]</scope>
    <source>
        <strain evidence="2 3">DB1703</strain>
    </source>
</reference>
<keyword evidence="3" id="KW-1185">Reference proteome</keyword>
<evidence type="ECO:0000313" key="2">
    <source>
        <dbReference type="EMBL" id="NNM72758.1"/>
    </source>
</evidence>